<evidence type="ECO:0000313" key="3">
    <source>
        <dbReference type="Proteomes" id="UP000252100"/>
    </source>
</evidence>
<organism evidence="2 3">
    <name type="scientific">Salicibibacter kimchii</name>
    <dbReference type="NCBI Taxonomy" id="2099786"/>
    <lineage>
        <taxon>Bacteria</taxon>
        <taxon>Bacillati</taxon>
        <taxon>Bacillota</taxon>
        <taxon>Bacilli</taxon>
        <taxon>Bacillales</taxon>
        <taxon>Bacillaceae</taxon>
        <taxon>Salicibibacter</taxon>
    </lineage>
</organism>
<feature type="transmembrane region" description="Helical" evidence="1">
    <location>
        <begin position="6"/>
        <end position="32"/>
    </location>
</feature>
<proteinExistence type="predicted"/>
<evidence type="ECO:0000256" key="1">
    <source>
        <dbReference type="SAM" id="Phobius"/>
    </source>
</evidence>
<feature type="transmembrane region" description="Helical" evidence="1">
    <location>
        <begin position="53"/>
        <end position="74"/>
    </location>
</feature>
<keyword evidence="1" id="KW-1133">Transmembrane helix</keyword>
<feature type="transmembrane region" description="Helical" evidence="1">
    <location>
        <begin position="86"/>
        <end position="106"/>
    </location>
</feature>
<dbReference type="EMBL" id="CP031092">
    <property type="protein sequence ID" value="AXF54742.1"/>
    <property type="molecule type" value="Genomic_DNA"/>
</dbReference>
<gene>
    <name evidence="2" type="ORF">DT065_01040</name>
</gene>
<evidence type="ECO:0000313" key="2">
    <source>
        <dbReference type="EMBL" id="AXF54742.1"/>
    </source>
</evidence>
<dbReference type="KEGG" id="rue:DT065_01040"/>
<protein>
    <submittedName>
        <fullName evidence="2">Uncharacterized protein</fullName>
    </submittedName>
</protein>
<sequence length="116" mass="13238">MNIAIFLGSLLGLQFVSALIYTGILFLIIWVTGKCLNRDETKWSRIFNFGKGTGLYVFMITPYIISLIALFFISRAWFDFISFPNIIISSIFVVIFCALIAIYPFFKLKDSITKNA</sequence>
<keyword evidence="3" id="KW-1185">Reference proteome</keyword>
<keyword evidence="1" id="KW-0812">Transmembrane</keyword>
<keyword evidence="1" id="KW-0472">Membrane</keyword>
<dbReference type="AlphaFoldDB" id="A0A345BUW1"/>
<reference evidence="2 3" key="1">
    <citation type="journal article" date="2018" name="J. Microbiol.">
        <title>Salicibibacter kimchii gen. nov., sp. nov., a moderately halophilic and alkalitolerant bacterium in the family Bacillaceae, isolated from kimchi.</title>
        <authorList>
            <person name="Jang J.Y."/>
            <person name="Oh Y.J."/>
            <person name="Lim S.K."/>
            <person name="Park H.K."/>
            <person name="Lee C."/>
            <person name="Kim J.Y."/>
            <person name="Lee M.A."/>
            <person name="Choi H.J."/>
        </authorList>
    </citation>
    <scope>NUCLEOTIDE SEQUENCE [LARGE SCALE GENOMIC DNA]</scope>
    <source>
        <strain evidence="2 3">NKC1-1</strain>
    </source>
</reference>
<dbReference type="Proteomes" id="UP000252100">
    <property type="component" value="Chromosome"/>
</dbReference>
<name>A0A345BUW1_9BACI</name>
<accession>A0A345BUW1</accession>